<dbReference type="GeneID" id="25278521"/>
<evidence type="ECO:0000256" key="2">
    <source>
        <dbReference type="ARBA" id="ARBA00022692"/>
    </source>
</evidence>
<feature type="domain" description="Major facilitator superfamily (MFS) profile" evidence="7">
    <location>
        <begin position="54"/>
        <end position="165"/>
    </location>
</feature>
<accession>A0A072Q294</accession>
<sequence length="165" mass="17313">MDVTPNQERELTVERKESHTAANHHEVVEVEIEKSHAAQGDESDGRVDWTWKQIIATISLCGVYVGSQIPLYFVGGRSLSYIASDLGAASVGWLPVSNSLALAAVCPFCGYLQDMFGKRNISILGSTLIVVGIILTATAKSFAAGVVGMTIAGGGAAVSSLLSCI</sequence>
<feature type="transmembrane region" description="Helical" evidence="6">
    <location>
        <begin position="121"/>
        <end position="139"/>
    </location>
</feature>
<dbReference type="RefSeq" id="XP_013264605.1">
    <property type="nucleotide sequence ID" value="XM_013409151.1"/>
</dbReference>
<dbReference type="PANTHER" id="PTHR23501">
    <property type="entry name" value="MAJOR FACILITATOR SUPERFAMILY"/>
    <property type="match status" value="1"/>
</dbReference>
<reference evidence="8 9" key="1">
    <citation type="submission" date="2013-03" db="EMBL/GenBank/DDBJ databases">
        <title>The Genome Sequence of Exophiala aquamarina CBS 119918.</title>
        <authorList>
            <consortium name="The Broad Institute Genomics Platform"/>
            <person name="Cuomo C."/>
            <person name="de Hoog S."/>
            <person name="Gorbushina A."/>
            <person name="Walker B."/>
            <person name="Young S.K."/>
            <person name="Zeng Q."/>
            <person name="Gargeya S."/>
            <person name="Fitzgerald M."/>
            <person name="Haas B."/>
            <person name="Abouelleil A."/>
            <person name="Allen A.W."/>
            <person name="Alvarado L."/>
            <person name="Arachchi H.M."/>
            <person name="Berlin A.M."/>
            <person name="Chapman S.B."/>
            <person name="Gainer-Dewar J."/>
            <person name="Goldberg J."/>
            <person name="Griggs A."/>
            <person name="Gujja S."/>
            <person name="Hansen M."/>
            <person name="Howarth C."/>
            <person name="Imamovic A."/>
            <person name="Ireland A."/>
            <person name="Larimer J."/>
            <person name="McCowan C."/>
            <person name="Murphy C."/>
            <person name="Pearson M."/>
            <person name="Poon T.W."/>
            <person name="Priest M."/>
            <person name="Roberts A."/>
            <person name="Saif S."/>
            <person name="Shea T."/>
            <person name="Sisk P."/>
            <person name="Sykes S."/>
            <person name="Wortman J."/>
            <person name="Nusbaum C."/>
            <person name="Birren B."/>
        </authorList>
    </citation>
    <scope>NUCLEOTIDE SEQUENCE [LARGE SCALE GENOMIC DNA]</scope>
    <source>
        <strain evidence="8 9">CBS 119918</strain>
    </source>
</reference>
<comment type="subcellular location">
    <subcellularLocation>
        <location evidence="1">Membrane</location>
        <topology evidence="1">Multi-pass membrane protein</topology>
    </subcellularLocation>
</comment>
<dbReference type="HOGENOM" id="CLU_1610757_0_0_1"/>
<dbReference type="InterPro" id="IPR020846">
    <property type="entry name" value="MFS_dom"/>
</dbReference>
<feature type="compositionally biased region" description="Basic and acidic residues" evidence="5">
    <location>
        <begin position="7"/>
        <end position="21"/>
    </location>
</feature>
<evidence type="ECO:0000256" key="1">
    <source>
        <dbReference type="ARBA" id="ARBA00004141"/>
    </source>
</evidence>
<protein>
    <recommendedName>
        <fullName evidence="7">Major facilitator superfamily (MFS) profile domain-containing protein</fullName>
    </recommendedName>
</protein>
<evidence type="ECO:0000259" key="7">
    <source>
        <dbReference type="PROSITE" id="PS50850"/>
    </source>
</evidence>
<keyword evidence="2 6" id="KW-0812">Transmembrane</keyword>
<evidence type="ECO:0000256" key="5">
    <source>
        <dbReference type="SAM" id="MobiDB-lite"/>
    </source>
</evidence>
<name>A0A072Q294_9EURO</name>
<gene>
    <name evidence="8" type="ORF">A1O9_03587</name>
</gene>
<dbReference type="InterPro" id="IPR036259">
    <property type="entry name" value="MFS_trans_sf"/>
</dbReference>
<comment type="caution">
    <text evidence="8">The sequence shown here is derived from an EMBL/GenBank/DDBJ whole genome shotgun (WGS) entry which is preliminary data.</text>
</comment>
<dbReference type="GO" id="GO:0005886">
    <property type="term" value="C:plasma membrane"/>
    <property type="evidence" value="ECO:0007669"/>
    <property type="project" value="TreeGrafter"/>
</dbReference>
<dbReference type="PROSITE" id="PS50850">
    <property type="entry name" value="MFS"/>
    <property type="match status" value="1"/>
</dbReference>
<evidence type="ECO:0000256" key="3">
    <source>
        <dbReference type="ARBA" id="ARBA00022989"/>
    </source>
</evidence>
<dbReference type="VEuPathDB" id="FungiDB:A1O9_03587"/>
<dbReference type="Proteomes" id="UP000027920">
    <property type="component" value="Unassembled WGS sequence"/>
</dbReference>
<dbReference type="SUPFAM" id="SSF103473">
    <property type="entry name" value="MFS general substrate transporter"/>
    <property type="match status" value="1"/>
</dbReference>
<evidence type="ECO:0000256" key="4">
    <source>
        <dbReference type="ARBA" id="ARBA00023136"/>
    </source>
</evidence>
<proteinExistence type="predicted"/>
<dbReference type="GO" id="GO:0022857">
    <property type="term" value="F:transmembrane transporter activity"/>
    <property type="evidence" value="ECO:0007669"/>
    <property type="project" value="InterPro"/>
</dbReference>
<keyword evidence="3 6" id="KW-1133">Transmembrane helix</keyword>
<feature type="transmembrane region" description="Helical" evidence="6">
    <location>
        <begin position="145"/>
        <end position="164"/>
    </location>
</feature>
<evidence type="ECO:0000256" key="6">
    <source>
        <dbReference type="SAM" id="Phobius"/>
    </source>
</evidence>
<keyword evidence="9" id="KW-1185">Reference proteome</keyword>
<dbReference type="PANTHER" id="PTHR23501:SF109">
    <property type="entry name" value="MAJOR FACILITATOR SUPERFAMILY (MFS) PROFILE DOMAIN-CONTAINING PROTEIN-RELATED"/>
    <property type="match status" value="1"/>
</dbReference>
<keyword evidence="4 6" id="KW-0472">Membrane</keyword>
<dbReference type="Gene3D" id="1.20.1250.20">
    <property type="entry name" value="MFS general substrate transporter like domains"/>
    <property type="match status" value="1"/>
</dbReference>
<evidence type="ECO:0000313" key="8">
    <source>
        <dbReference type="EMBL" id="KEF62015.1"/>
    </source>
</evidence>
<dbReference type="AlphaFoldDB" id="A0A072Q294"/>
<organism evidence="8 9">
    <name type="scientific">Exophiala aquamarina CBS 119918</name>
    <dbReference type="NCBI Taxonomy" id="1182545"/>
    <lineage>
        <taxon>Eukaryota</taxon>
        <taxon>Fungi</taxon>
        <taxon>Dikarya</taxon>
        <taxon>Ascomycota</taxon>
        <taxon>Pezizomycotina</taxon>
        <taxon>Eurotiomycetes</taxon>
        <taxon>Chaetothyriomycetidae</taxon>
        <taxon>Chaetothyriales</taxon>
        <taxon>Herpotrichiellaceae</taxon>
        <taxon>Exophiala</taxon>
    </lineage>
</organism>
<feature type="region of interest" description="Disordered" evidence="5">
    <location>
        <begin position="1"/>
        <end position="21"/>
    </location>
</feature>
<feature type="transmembrane region" description="Helical" evidence="6">
    <location>
        <begin position="93"/>
        <end position="112"/>
    </location>
</feature>
<feature type="transmembrane region" description="Helical" evidence="6">
    <location>
        <begin position="54"/>
        <end position="73"/>
    </location>
</feature>
<dbReference type="EMBL" id="AMGV01000002">
    <property type="protein sequence ID" value="KEF62015.1"/>
    <property type="molecule type" value="Genomic_DNA"/>
</dbReference>
<evidence type="ECO:0000313" key="9">
    <source>
        <dbReference type="Proteomes" id="UP000027920"/>
    </source>
</evidence>
<dbReference type="OrthoDB" id="4161376at2759"/>